<gene>
    <name evidence="2" type="ORF">IU449_01145</name>
</gene>
<proteinExistence type="predicted"/>
<keyword evidence="1" id="KW-1133">Transmembrane helix</keyword>
<keyword evidence="3" id="KW-1185">Reference proteome</keyword>
<evidence type="ECO:0008006" key="4">
    <source>
        <dbReference type="Google" id="ProtNLM"/>
    </source>
</evidence>
<feature type="transmembrane region" description="Helical" evidence="1">
    <location>
        <begin position="143"/>
        <end position="163"/>
    </location>
</feature>
<name>A0ABS0D3U0_9NOCA</name>
<accession>A0ABS0D3U0</accession>
<evidence type="ECO:0000256" key="1">
    <source>
        <dbReference type="SAM" id="Phobius"/>
    </source>
</evidence>
<keyword evidence="1" id="KW-0472">Membrane</keyword>
<evidence type="ECO:0000313" key="3">
    <source>
        <dbReference type="Proteomes" id="UP000707731"/>
    </source>
</evidence>
<dbReference type="Proteomes" id="UP000707731">
    <property type="component" value="Unassembled WGS sequence"/>
</dbReference>
<feature type="transmembrane region" description="Helical" evidence="1">
    <location>
        <begin position="57"/>
        <end position="75"/>
    </location>
</feature>
<comment type="caution">
    <text evidence="2">The sequence shown here is derived from an EMBL/GenBank/DDBJ whole genome shotgun (WGS) entry which is preliminary data.</text>
</comment>
<organism evidence="2 3">
    <name type="scientific">Nocardia higoensis</name>
    <dbReference type="NCBI Taxonomy" id="228599"/>
    <lineage>
        <taxon>Bacteria</taxon>
        <taxon>Bacillati</taxon>
        <taxon>Actinomycetota</taxon>
        <taxon>Actinomycetes</taxon>
        <taxon>Mycobacteriales</taxon>
        <taxon>Nocardiaceae</taxon>
        <taxon>Nocardia</taxon>
    </lineage>
</organism>
<evidence type="ECO:0000313" key="2">
    <source>
        <dbReference type="EMBL" id="MBF6353168.1"/>
    </source>
</evidence>
<protein>
    <recommendedName>
        <fullName evidence="4">DUF2269 family protein</fullName>
    </recommendedName>
</protein>
<dbReference type="EMBL" id="JADLQN010000001">
    <property type="protein sequence ID" value="MBF6353168.1"/>
    <property type="molecule type" value="Genomic_DNA"/>
</dbReference>
<dbReference type="RefSeq" id="WP_195000114.1">
    <property type="nucleotide sequence ID" value="NZ_JADLQN010000001.1"/>
</dbReference>
<sequence>MTGFLLSVHVLAAILSIGPVAVVASMYPPAVRAAHRDPDDARKVAIVGVLHRISRVYAVVGVFVPVFGFATGASLGVLGDAWLVVSMILTAVAAVLLMGVILPAQEAALATIGASRPVSVPAAGAPEAAGVASSPLERLTARLGMATGMFNLLWVIVVVLMIYRPGSTTGAGL</sequence>
<reference evidence="2 3" key="1">
    <citation type="submission" date="2020-10" db="EMBL/GenBank/DDBJ databases">
        <title>Identification of Nocardia species via Next-generation sequencing and recognition of intraspecies genetic diversity.</title>
        <authorList>
            <person name="Li P."/>
            <person name="Li P."/>
            <person name="Lu B."/>
        </authorList>
    </citation>
    <scope>NUCLEOTIDE SEQUENCE [LARGE SCALE GENOMIC DNA]</scope>
    <source>
        <strain evidence="2 3">BJ06-0143</strain>
    </source>
</reference>
<feature type="transmembrane region" description="Helical" evidence="1">
    <location>
        <begin position="82"/>
        <end position="102"/>
    </location>
</feature>
<keyword evidence="1" id="KW-0812">Transmembrane</keyword>